<dbReference type="EMBL" id="UGPL01000006">
    <property type="protein sequence ID" value="STY67355.1"/>
    <property type="molecule type" value="Genomic_DNA"/>
</dbReference>
<evidence type="ECO:0000313" key="2">
    <source>
        <dbReference type="EMBL" id="STY67355.1"/>
    </source>
</evidence>
<evidence type="ECO:0000313" key="3">
    <source>
        <dbReference type="Proteomes" id="UP000254031"/>
    </source>
</evidence>
<name>A0A378NHY4_MANHA</name>
<dbReference type="EMBL" id="UGPN01000002">
    <property type="protein sequence ID" value="STY64376.1"/>
    <property type="molecule type" value="Genomic_DNA"/>
</dbReference>
<protein>
    <submittedName>
        <fullName evidence="2">Uncharacterized protein</fullName>
    </submittedName>
</protein>
<gene>
    <name evidence="1" type="ORF">NCTC10638_03555</name>
    <name evidence="2" type="ORF">NCTC9380_02710</name>
</gene>
<evidence type="ECO:0000313" key="1">
    <source>
        <dbReference type="EMBL" id="STY64376.1"/>
    </source>
</evidence>
<sequence length="41" mass="4724">MKDLSIKDCEIIYGGIAPLWWDGTGITSYWELNYTTLPLVF</sequence>
<dbReference type="AlphaFoldDB" id="A0A378NHY4"/>
<accession>A0A378NHY4</accession>
<proteinExistence type="predicted"/>
<dbReference type="Proteomes" id="UP000254031">
    <property type="component" value="Unassembled WGS sequence"/>
</dbReference>
<reference evidence="3 4" key="1">
    <citation type="submission" date="2018-06" db="EMBL/GenBank/DDBJ databases">
        <authorList>
            <consortium name="Pathogen Informatics"/>
            <person name="Doyle S."/>
        </authorList>
    </citation>
    <scope>NUCLEOTIDE SEQUENCE [LARGE SCALE GENOMIC DNA]</scope>
    <source>
        <strain evidence="1 4">NCTC10638</strain>
        <strain evidence="2 3">NCTC9380</strain>
    </source>
</reference>
<dbReference type="Proteomes" id="UP000254802">
    <property type="component" value="Unassembled WGS sequence"/>
</dbReference>
<organism evidence="2 3">
    <name type="scientific">Mannheimia haemolytica</name>
    <name type="common">Pasteurella haemolytica</name>
    <dbReference type="NCBI Taxonomy" id="75985"/>
    <lineage>
        <taxon>Bacteria</taxon>
        <taxon>Pseudomonadati</taxon>
        <taxon>Pseudomonadota</taxon>
        <taxon>Gammaproteobacteria</taxon>
        <taxon>Pasteurellales</taxon>
        <taxon>Pasteurellaceae</taxon>
        <taxon>Mannheimia</taxon>
    </lineage>
</organism>
<evidence type="ECO:0000313" key="4">
    <source>
        <dbReference type="Proteomes" id="UP000254802"/>
    </source>
</evidence>